<reference evidence="3" key="1">
    <citation type="journal article" date="2014" name="Int. J. Syst. Evol. Microbiol.">
        <title>Complete genome sequence of Corynebacterium casei LMG S-19264T (=DSM 44701T), isolated from a smear-ripened cheese.</title>
        <authorList>
            <consortium name="US DOE Joint Genome Institute (JGI-PGF)"/>
            <person name="Walter F."/>
            <person name="Albersmeier A."/>
            <person name="Kalinowski J."/>
            <person name="Ruckert C."/>
        </authorList>
    </citation>
    <scope>NUCLEOTIDE SEQUENCE</scope>
    <source>
        <strain evidence="3">VKM Ac-1321</strain>
    </source>
</reference>
<dbReference type="PANTHER" id="PTHR43433:SF5">
    <property type="entry name" value="AB HYDROLASE-1 DOMAIN-CONTAINING PROTEIN"/>
    <property type="match status" value="1"/>
</dbReference>
<dbReference type="Proteomes" id="UP001143480">
    <property type="component" value="Unassembled WGS sequence"/>
</dbReference>
<feature type="region of interest" description="Disordered" evidence="1">
    <location>
        <begin position="202"/>
        <end position="228"/>
    </location>
</feature>
<evidence type="ECO:0000313" key="4">
    <source>
        <dbReference type="Proteomes" id="UP001143480"/>
    </source>
</evidence>
<comment type="caution">
    <text evidence="3">The sequence shown here is derived from an EMBL/GenBank/DDBJ whole genome shotgun (WGS) entry which is preliminary data.</text>
</comment>
<feature type="compositionally biased region" description="Basic and acidic residues" evidence="1">
    <location>
        <begin position="202"/>
        <end position="213"/>
    </location>
</feature>
<dbReference type="InterPro" id="IPR000073">
    <property type="entry name" value="AB_hydrolase_1"/>
</dbReference>
<gene>
    <name evidence="3" type="ORF">GCM10017581_052650</name>
</gene>
<reference evidence="3" key="2">
    <citation type="submission" date="2023-01" db="EMBL/GenBank/DDBJ databases">
        <authorList>
            <person name="Sun Q."/>
            <person name="Evtushenko L."/>
        </authorList>
    </citation>
    <scope>NUCLEOTIDE SEQUENCE</scope>
    <source>
        <strain evidence="3">VKM Ac-1321</strain>
    </source>
</reference>
<accession>A0A9W6KQ69</accession>
<dbReference type="Gene3D" id="3.40.50.1820">
    <property type="entry name" value="alpha/beta hydrolase"/>
    <property type="match status" value="1"/>
</dbReference>
<keyword evidence="3" id="KW-0378">Hydrolase</keyword>
<dbReference type="SUPFAM" id="SSF53474">
    <property type="entry name" value="alpha/beta-Hydrolases"/>
    <property type="match status" value="1"/>
</dbReference>
<dbReference type="InterPro" id="IPR029058">
    <property type="entry name" value="AB_hydrolase_fold"/>
</dbReference>
<dbReference type="GO" id="GO:0004806">
    <property type="term" value="F:triacylglycerol lipase activity"/>
    <property type="evidence" value="ECO:0007669"/>
    <property type="project" value="TreeGrafter"/>
</dbReference>
<organism evidence="3 4">
    <name type="scientific">Dactylosporangium matsuzakiense</name>
    <dbReference type="NCBI Taxonomy" id="53360"/>
    <lineage>
        <taxon>Bacteria</taxon>
        <taxon>Bacillati</taxon>
        <taxon>Actinomycetota</taxon>
        <taxon>Actinomycetes</taxon>
        <taxon>Micromonosporales</taxon>
        <taxon>Micromonosporaceae</taxon>
        <taxon>Dactylosporangium</taxon>
    </lineage>
</organism>
<dbReference type="GO" id="GO:0046503">
    <property type="term" value="P:glycerolipid catabolic process"/>
    <property type="evidence" value="ECO:0007669"/>
    <property type="project" value="TreeGrafter"/>
</dbReference>
<dbReference type="InterPro" id="IPR050471">
    <property type="entry name" value="AB_hydrolase"/>
</dbReference>
<name>A0A9W6KQ69_9ACTN</name>
<dbReference type="EMBL" id="BSFP01000035">
    <property type="protein sequence ID" value="GLL03519.1"/>
    <property type="molecule type" value="Genomic_DNA"/>
</dbReference>
<proteinExistence type="predicted"/>
<evidence type="ECO:0000259" key="2">
    <source>
        <dbReference type="Pfam" id="PF00561"/>
    </source>
</evidence>
<dbReference type="AlphaFoldDB" id="A0A9W6KQ69"/>
<dbReference type="RefSeq" id="WP_261964744.1">
    <property type="nucleotide sequence ID" value="NZ_BAAAXA010000001.1"/>
</dbReference>
<dbReference type="PANTHER" id="PTHR43433">
    <property type="entry name" value="HYDROLASE, ALPHA/BETA FOLD FAMILY PROTEIN"/>
    <property type="match status" value="1"/>
</dbReference>
<evidence type="ECO:0000256" key="1">
    <source>
        <dbReference type="SAM" id="MobiDB-lite"/>
    </source>
</evidence>
<feature type="domain" description="AB hydrolase-1" evidence="2">
    <location>
        <begin position="38"/>
        <end position="279"/>
    </location>
</feature>
<sequence length="302" mass="33168">MSVRTVQHGDVSIAYEEFGSAGDEPMLLIMGLDFQMVWWPDEFIEGLVARGFHVVRFDNRDAGLSTHFTSPRRENLFKVMFRGLPAPAYTTYDMVGDGIAVMDAMGWTSAHLLGGSMGSSIALATAVLHPDRVRSVSGVFTAPARKSDAVRYLKVGYFPRLIRHLRRLNLPRNDEGAVQTLVEIARLMSSPNHPFDEALTRRMAEQSHARAPRDPSSSQRHLAAGRAAGELNDRIGEVRVPTVLINGADDPFIRPGAAAAQARRIPGATSMVLPAMGHTLPREHWTTLLDTITANARSAVRH</sequence>
<keyword evidence="4" id="KW-1185">Reference proteome</keyword>
<dbReference type="Pfam" id="PF00561">
    <property type="entry name" value="Abhydrolase_1"/>
    <property type="match status" value="1"/>
</dbReference>
<protein>
    <submittedName>
        <fullName evidence="3">Hydrolase</fullName>
    </submittedName>
</protein>
<evidence type="ECO:0000313" key="3">
    <source>
        <dbReference type="EMBL" id="GLL03519.1"/>
    </source>
</evidence>